<dbReference type="EMBL" id="FMBE01000013">
    <property type="protein sequence ID" value="SCC46851.1"/>
    <property type="molecule type" value="Genomic_DNA"/>
</dbReference>
<gene>
    <name evidence="1" type="ORF">BC05F1_03891</name>
</gene>
<proteinExistence type="predicted"/>
<accession>A0A1C4ETI5</accession>
<evidence type="ECO:0008006" key="3">
    <source>
        <dbReference type="Google" id="ProtNLM"/>
    </source>
</evidence>
<reference evidence="2" key="1">
    <citation type="submission" date="2016-08" db="EMBL/GenBank/DDBJ databases">
        <authorList>
            <person name="Loux V."/>
            <person name="Rue O."/>
        </authorList>
    </citation>
    <scope>NUCLEOTIDE SEQUENCE [LARGE SCALE GENOMIC DNA]</scope>
    <source>
        <strain evidence="2">INRA Bc05-F1</strain>
    </source>
</reference>
<dbReference type="AlphaFoldDB" id="A0A1C4ETI5"/>
<protein>
    <recommendedName>
        <fullName evidence="3">Complement C1q protein</fullName>
    </recommendedName>
</protein>
<dbReference type="RefSeq" id="WP_088122883.1">
    <property type="nucleotide sequence ID" value="NZ_FMBE01000013.1"/>
</dbReference>
<dbReference type="Proteomes" id="UP000196052">
    <property type="component" value="Unassembled WGS sequence"/>
</dbReference>
<evidence type="ECO:0000313" key="2">
    <source>
        <dbReference type="Proteomes" id="UP000196052"/>
    </source>
</evidence>
<name>A0A1C4ETI5_9BACI</name>
<organism evidence="1 2">
    <name type="scientific">Bacillus wiedmannii</name>
    <dbReference type="NCBI Taxonomy" id="1890302"/>
    <lineage>
        <taxon>Bacteria</taxon>
        <taxon>Bacillati</taxon>
        <taxon>Bacillota</taxon>
        <taxon>Bacilli</taxon>
        <taxon>Bacillales</taxon>
        <taxon>Bacillaceae</taxon>
        <taxon>Bacillus</taxon>
        <taxon>Bacillus cereus group</taxon>
    </lineage>
</organism>
<evidence type="ECO:0000313" key="1">
    <source>
        <dbReference type="EMBL" id="SCC46851.1"/>
    </source>
</evidence>
<sequence>MKKIIKIIPALLIAATLFINTDSIKEKPSTNDLKPTVQQMMVDPGGGW</sequence>